<dbReference type="EnsemblBacteria" id="AAP99835">
    <property type="protein sequence ID" value="AAP99835"/>
    <property type="gene ID" value="Pro_0791"/>
</dbReference>
<dbReference type="RefSeq" id="WP_011124943.1">
    <property type="nucleotide sequence ID" value="NC_005042.1"/>
</dbReference>
<dbReference type="InterPro" id="IPR036291">
    <property type="entry name" value="NAD(P)-bd_dom_sf"/>
</dbReference>
<evidence type="ECO:0000256" key="1">
    <source>
        <dbReference type="ARBA" id="ARBA00006484"/>
    </source>
</evidence>
<dbReference type="EMBL" id="AE017126">
    <property type="protein sequence ID" value="AAP99835.1"/>
    <property type="molecule type" value="Genomic_DNA"/>
</dbReference>
<keyword evidence="2 3" id="KW-0560">Oxidoreductase</keyword>
<dbReference type="InterPro" id="IPR002347">
    <property type="entry name" value="SDR_fam"/>
</dbReference>
<dbReference type="OrthoDB" id="9809821at2"/>
<dbReference type="Pfam" id="PF00106">
    <property type="entry name" value="adh_short"/>
    <property type="match status" value="1"/>
</dbReference>
<dbReference type="GO" id="GO:0015995">
    <property type="term" value="P:chlorophyll biosynthetic process"/>
    <property type="evidence" value="ECO:0007669"/>
    <property type="project" value="UniProtKB-UniPathway"/>
</dbReference>
<dbReference type="HOGENOM" id="CLU_010194_44_3_3"/>
<dbReference type="EC" id="1.3.1.33" evidence="3"/>
<dbReference type="KEGG" id="pma:Pro_0791"/>
<dbReference type="UniPathway" id="UPA00668"/>
<dbReference type="Proteomes" id="UP000001420">
    <property type="component" value="Chromosome"/>
</dbReference>
<evidence type="ECO:0000313" key="3">
    <source>
        <dbReference type="EMBL" id="AAP99835.1"/>
    </source>
</evidence>
<evidence type="ECO:0000256" key="2">
    <source>
        <dbReference type="ARBA" id="ARBA00023002"/>
    </source>
</evidence>
<reference evidence="3 4" key="1">
    <citation type="journal article" date="2003" name="Proc. Natl. Acad. Sci. U.S.A.">
        <title>Genome sequence of the cyanobacterium Prochlorococcus marinus SS120, a nearly minimal oxyphototrophic genome.</title>
        <authorList>
            <person name="Dufresne A."/>
            <person name="Salanoubat M."/>
            <person name="Partensky F."/>
            <person name="Artiguenave F."/>
            <person name="Axmann I.M."/>
            <person name="Barbe V."/>
            <person name="Duprat S."/>
            <person name="Galperin M.Y."/>
            <person name="Koonin E.V."/>
            <person name="Le Gall F."/>
            <person name="Makarova K.S."/>
            <person name="Ostrowski M."/>
            <person name="Oztas S."/>
            <person name="Robert C."/>
            <person name="Rogozin I.B."/>
            <person name="Scanlan D.J."/>
            <person name="Tandeau de Marsac N."/>
            <person name="Weissenbach J."/>
            <person name="Wincker P."/>
            <person name="Wolf Y.I."/>
            <person name="Hess W.R."/>
        </authorList>
    </citation>
    <scope>NUCLEOTIDE SEQUENCE [LARGE SCALE GENOMIC DNA]</scope>
    <source>
        <strain evidence="4">SARG / CCMP1375 / SS120</strain>
    </source>
</reference>
<dbReference type="STRING" id="167539.Pro_0791"/>
<dbReference type="PANTHER" id="PTHR24320">
    <property type="entry name" value="RETINOL DEHYDROGENASE"/>
    <property type="match status" value="1"/>
</dbReference>
<dbReference type="SUPFAM" id="SSF51735">
    <property type="entry name" value="NAD(P)-binding Rossmann-fold domains"/>
    <property type="match status" value="1"/>
</dbReference>
<evidence type="ECO:0000313" key="4">
    <source>
        <dbReference type="Proteomes" id="UP000001420"/>
    </source>
</evidence>
<organism evidence="3 4">
    <name type="scientific">Prochlorococcus marinus (strain SARG / CCMP1375 / SS120)</name>
    <dbReference type="NCBI Taxonomy" id="167539"/>
    <lineage>
        <taxon>Bacteria</taxon>
        <taxon>Bacillati</taxon>
        <taxon>Cyanobacteriota</taxon>
        <taxon>Cyanophyceae</taxon>
        <taxon>Synechococcales</taxon>
        <taxon>Prochlorococcaceae</taxon>
        <taxon>Prochlorococcus</taxon>
    </lineage>
</organism>
<dbReference type="eggNOG" id="COG1028">
    <property type="taxonomic scope" value="Bacteria"/>
</dbReference>
<protein>
    <submittedName>
        <fullName evidence="3">Light dependent protochlorophyllide oxido-reductase</fullName>
        <ecNumber evidence="3">1.3.1.33</ecNumber>
    </submittedName>
</protein>
<dbReference type="GO" id="GO:0016630">
    <property type="term" value="F:protochlorophyllide reductase activity"/>
    <property type="evidence" value="ECO:0007669"/>
    <property type="project" value="UniProtKB-EC"/>
</dbReference>
<gene>
    <name evidence="3" type="primary">por</name>
    <name evidence="3" type="ordered locus">Pro_0791</name>
</gene>
<proteinExistence type="inferred from homology"/>
<sequence>MASRIFITGATSGIGYQCSLRLIKAGHQLIIPCRDIDRREFVLRSFARDQINISEVEELVSLPILDLGDLNNIEKFANEFVSNNSRIDTIILNAGLQYTGDKQIRRSSQGIELTFAVNHLSHQYLIQALLDILLKSDFPRVVITSSEVHNPDSPGGKIGESASLGNLEGIKASRYFKMIDGSYTFSADKTYKDSKLCNILFAKELNRRLTLRNLSMPVICWAPGLVIPRTQEGFFRYSRKNNELGQRLFALFARDIFRITESPERAGEILKNLAISDRYLTNGFNYYSNKIQGFSRMKFENTNVSEEANEEIKAKELWELSNKIILNSVNLNTI</sequence>
<accession>Q7VCE9</accession>
<dbReference type="PATRIC" id="fig|167539.5.peg.838"/>
<keyword evidence="4" id="KW-1185">Reference proteome</keyword>
<dbReference type="Gene3D" id="3.40.50.720">
    <property type="entry name" value="NAD(P)-binding Rossmann-like Domain"/>
    <property type="match status" value="1"/>
</dbReference>
<dbReference type="PANTHER" id="PTHR24320:SF152">
    <property type="entry name" value="SHORT-CHAIN DEHYDROGENASE_REDUCTASE FAMILY PROTEIN"/>
    <property type="match status" value="1"/>
</dbReference>
<dbReference type="AlphaFoldDB" id="Q7VCE9"/>
<comment type="similarity">
    <text evidence="1">Belongs to the short-chain dehydrogenases/reductases (SDR) family.</text>
</comment>
<name>Q7VCE9_PROMA</name>